<keyword evidence="2" id="KW-1185">Reference proteome</keyword>
<protein>
    <submittedName>
        <fullName evidence="1">Uncharacterized protein</fullName>
    </submittedName>
</protein>
<comment type="caution">
    <text evidence="1">The sequence shown here is derived from an EMBL/GenBank/DDBJ whole genome shotgun (WGS) entry which is preliminary data.</text>
</comment>
<accession>A0ABP7J1Y7</accession>
<dbReference type="Proteomes" id="UP001501624">
    <property type="component" value="Unassembled WGS sequence"/>
</dbReference>
<dbReference type="RefSeq" id="WP_237335739.1">
    <property type="nucleotide sequence ID" value="NZ_BAABCM010000009.1"/>
</dbReference>
<sequence>MEFARITSAAAREALFPLVDDDIMATTVAEDAAAEAAEIDALIEQALGPDFAEIDALIDEAEREFEAAEQVETFRVSRELTDQVRARRTARRATREALRSALTLGSLQSAGKTATLRALLSAGEEAA</sequence>
<evidence type="ECO:0000313" key="1">
    <source>
        <dbReference type="EMBL" id="GAA3831688.1"/>
    </source>
</evidence>
<evidence type="ECO:0000313" key="2">
    <source>
        <dbReference type="Proteomes" id="UP001501624"/>
    </source>
</evidence>
<name>A0ABP7J1Y7_9PSEU</name>
<dbReference type="EMBL" id="BAABCM010000009">
    <property type="protein sequence ID" value="GAA3831688.1"/>
    <property type="molecule type" value="Genomic_DNA"/>
</dbReference>
<reference evidence="2" key="1">
    <citation type="journal article" date="2019" name="Int. J. Syst. Evol. Microbiol.">
        <title>The Global Catalogue of Microorganisms (GCM) 10K type strain sequencing project: providing services to taxonomists for standard genome sequencing and annotation.</title>
        <authorList>
            <consortium name="The Broad Institute Genomics Platform"/>
            <consortium name="The Broad Institute Genome Sequencing Center for Infectious Disease"/>
            <person name="Wu L."/>
            <person name="Ma J."/>
        </authorList>
    </citation>
    <scope>NUCLEOTIDE SEQUENCE [LARGE SCALE GENOMIC DNA]</scope>
    <source>
        <strain evidence="2">JCM 17017</strain>
    </source>
</reference>
<organism evidence="1 2">
    <name type="scientific">Amycolatopsis tucumanensis</name>
    <dbReference type="NCBI Taxonomy" id="401106"/>
    <lineage>
        <taxon>Bacteria</taxon>
        <taxon>Bacillati</taxon>
        <taxon>Actinomycetota</taxon>
        <taxon>Actinomycetes</taxon>
        <taxon>Pseudonocardiales</taxon>
        <taxon>Pseudonocardiaceae</taxon>
        <taxon>Amycolatopsis</taxon>
    </lineage>
</organism>
<gene>
    <name evidence="1" type="ORF">GCM10022380_57810</name>
</gene>
<proteinExistence type="predicted"/>